<dbReference type="EMBL" id="JBHSPB010000023">
    <property type="protein sequence ID" value="MFC5724008.1"/>
    <property type="molecule type" value="Genomic_DNA"/>
</dbReference>
<gene>
    <name evidence="1" type="ORF">ACFP1Z_27960</name>
</gene>
<reference evidence="2" key="1">
    <citation type="journal article" date="2019" name="Int. J. Syst. Evol. Microbiol.">
        <title>The Global Catalogue of Microorganisms (GCM) 10K type strain sequencing project: providing services to taxonomists for standard genome sequencing and annotation.</title>
        <authorList>
            <consortium name="The Broad Institute Genomics Platform"/>
            <consortium name="The Broad Institute Genome Sequencing Center for Infectious Disease"/>
            <person name="Wu L."/>
            <person name="Ma J."/>
        </authorList>
    </citation>
    <scope>NUCLEOTIDE SEQUENCE [LARGE SCALE GENOMIC DNA]</scope>
    <source>
        <strain evidence="2">CGMCC 4.7304</strain>
    </source>
</reference>
<sequence>MEPDAPLIPMPELTLPGLRRAVAVVVPSRLPEFFDEMQKAFVQAGEDDSVLPIRMFYRRWGVVVEIERHPRTAQRLHAAEAALNSEDADVRARAVREAGEIVRAAHREVAGDSFAPGFTTVG</sequence>
<proteinExistence type="predicted"/>
<keyword evidence="2" id="KW-1185">Reference proteome</keyword>
<comment type="caution">
    <text evidence="1">The sequence shown here is derived from an EMBL/GenBank/DDBJ whole genome shotgun (WGS) entry which is preliminary data.</text>
</comment>
<name>A0ABW0ZAE0_9ACTN</name>
<protein>
    <submittedName>
        <fullName evidence="1">Uncharacterized protein</fullName>
    </submittedName>
</protein>
<dbReference type="RefSeq" id="WP_390320438.1">
    <property type="nucleotide sequence ID" value="NZ_JBHSPB010000023.1"/>
</dbReference>
<accession>A0ABW0ZAE0</accession>
<evidence type="ECO:0000313" key="2">
    <source>
        <dbReference type="Proteomes" id="UP001596083"/>
    </source>
</evidence>
<organism evidence="1 2">
    <name type="scientific">Streptomyces gamaensis</name>
    <dbReference type="NCBI Taxonomy" id="1763542"/>
    <lineage>
        <taxon>Bacteria</taxon>
        <taxon>Bacillati</taxon>
        <taxon>Actinomycetota</taxon>
        <taxon>Actinomycetes</taxon>
        <taxon>Kitasatosporales</taxon>
        <taxon>Streptomycetaceae</taxon>
        <taxon>Streptomyces</taxon>
    </lineage>
</organism>
<dbReference type="Proteomes" id="UP001596083">
    <property type="component" value="Unassembled WGS sequence"/>
</dbReference>
<evidence type="ECO:0000313" key="1">
    <source>
        <dbReference type="EMBL" id="MFC5724008.1"/>
    </source>
</evidence>